<reference evidence="2 3" key="1">
    <citation type="journal article" date="2014" name="PLoS Genet.">
        <title>Phylogenetically driven sequencing of extremely halophilic archaea reveals strategies for static and dynamic osmo-response.</title>
        <authorList>
            <person name="Becker E.A."/>
            <person name="Seitzer P.M."/>
            <person name="Tritt A."/>
            <person name="Larsen D."/>
            <person name="Krusor M."/>
            <person name="Yao A.I."/>
            <person name="Wu D."/>
            <person name="Madern D."/>
            <person name="Eisen J.A."/>
            <person name="Darling A.E."/>
            <person name="Facciotti M.T."/>
        </authorList>
    </citation>
    <scope>NUCLEOTIDE SEQUENCE [LARGE SCALE GENOMIC DNA]</scope>
    <source>
        <strain evidence="2 3">DSM 8989</strain>
    </source>
</reference>
<keyword evidence="1" id="KW-0812">Transmembrane</keyword>
<accession>M0MX79</accession>
<keyword evidence="1" id="KW-0472">Membrane</keyword>
<keyword evidence="3" id="KW-1185">Reference proteome</keyword>
<sequence>MATEETASEDRYLTKQNFVRFYRWLTVLGLAAVVVSAVAGAVVPRVVTGVVVGSWLLVSLLLLAHFGIHNDPV</sequence>
<feature type="transmembrane region" description="Helical" evidence="1">
    <location>
        <begin position="21"/>
        <end position="43"/>
    </location>
</feature>
<gene>
    <name evidence="2" type="ORF">C450_16685</name>
</gene>
<dbReference type="EMBL" id="AOME01000076">
    <property type="protein sequence ID" value="EMA49928.1"/>
    <property type="molecule type" value="Genomic_DNA"/>
</dbReference>
<keyword evidence="1" id="KW-1133">Transmembrane helix</keyword>
<dbReference type="STRING" id="1227456.C450_16685"/>
<protein>
    <submittedName>
        <fullName evidence="2">Uncharacterized protein</fullName>
    </submittedName>
</protein>
<evidence type="ECO:0000313" key="2">
    <source>
        <dbReference type="EMBL" id="EMA49928.1"/>
    </source>
</evidence>
<feature type="transmembrane region" description="Helical" evidence="1">
    <location>
        <begin position="49"/>
        <end position="68"/>
    </location>
</feature>
<dbReference type="RefSeq" id="WP_005045330.1">
    <property type="nucleotide sequence ID" value="NZ_AOME01000076.1"/>
</dbReference>
<evidence type="ECO:0000313" key="3">
    <source>
        <dbReference type="Proteomes" id="UP000011625"/>
    </source>
</evidence>
<organism evidence="2 3">
    <name type="scientific">Halococcus salifodinae DSM 8989</name>
    <dbReference type="NCBI Taxonomy" id="1227456"/>
    <lineage>
        <taxon>Archaea</taxon>
        <taxon>Methanobacteriati</taxon>
        <taxon>Methanobacteriota</taxon>
        <taxon>Stenosarchaea group</taxon>
        <taxon>Halobacteria</taxon>
        <taxon>Halobacteriales</taxon>
        <taxon>Halococcaceae</taxon>
        <taxon>Halococcus</taxon>
    </lineage>
</organism>
<dbReference type="PATRIC" id="fig|1227456.3.peg.3394"/>
<dbReference type="Proteomes" id="UP000011625">
    <property type="component" value="Unassembled WGS sequence"/>
</dbReference>
<comment type="caution">
    <text evidence="2">The sequence shown here is derived from an EMBL/GenBank/DDBJ whole genome shotgun (WGS) entry which is preliminary data.</text>
</comment>
<name>M0MX79_9EURY</name>
<dbReference type="AlphaFoldDB" id="M0MX79"/>
<evidence type="ECO:0000256" key="1">
    <source>
        <dbReference type="SAM" id="Phobius"/>
    </source>
</evidence>
<proteinExistence type="predicted"/>